<evidence type="ECO:0000313" key="3">
    <source>
        <dbReference type="Proteomes" id="UP000238949"/>
    </source>
</evidence>
<accession>A0A2S9VAN4</accession>
<dbReference type="Proteomes" id="UP000238949">
    <property type="component" value="Unassembled WGS sequence"/>
</dbReference>
<dbReference type="AlphaFoldDB" id="A0A2S9VAN4"/>
<gene>
    <name evidence="2" type="ORF">C6Y40_11295</name>
</gene>
<dbReference type="EMBL" id="PVNP01000112">
    <property type="protein sequence ID" value="PRO73492.1"/>
    <property type="molecule type" value="Genomic_DNA"/>
</dbReference>
<sequence>MTFTRKSIVALIGAGLLSLGIAFSNHVEAKTLTVLVDVSKSNPYLTNEAMSKAMTLQVIDALSTLSQGDEVIVQTVGSLHASQNLENLRLVIKRHNRQSVSKALAKYLLTLPKQVEAQGSTNLIAWFGRHAPNCEAGSIVIVLSDAIEASEYVDSASLLSGKQALPEPHQYVALKGCTVRFIGLGAGRSDKEAHTLRQAWQRYIELAGAEFKAVLL</sequence>
<feature type="signal peptide" evidence="1">
    <location>
        <begin position="1"/>
        <end position="29"/>
    </location>
</feature>
<keyword evidence="1" id="KW-0732">Signal</keyword>
<protein>
    <recommendedName>
        <fullName evidence="4">VWFA domain-containing protein</fullName>
    </recommendedName>
</protein>
<feature type="chain" id="PRO_5015544141" description="VWFA domain-containing protein" evidence="1">
    <location>
        <begin position="30"/>
        <end position="216"/>
    </location>
</feature>
<evidence type="ECO:0000256" key="1">
    <source>
        <dbReference type="SAM" id="SignalP"/>
    </source>
</evidence>
<comment type="caution">
    <text evidence="2">The sequence shown here is derived from an EMBL/GenBank/DDBJ whole genome shotgun (WGS) entry which is preliminary data.</text>
</comment>
<evidence type="ECO:0000313" key="2">
    <source>
        <dbReference type="EMBL" id="PRO73492.1"/>
    </source>
</evidence>
<dbReference type="OrthoDB" id="7058248at2"/>
<proteinExistence type="predicted"/>
<evidence type="ECO:0008006" key="4">
    <source>
        <dbReference type="Google" id="ProtNLM"/>
    </source>
</evidence>
<keyword evidence="3" id="KW-1185">Reference proteome</keyword>
<name>A0A2S9VAN4_9ALTE</name>
<organism evidence="2 3">
    <name type="scientific">Alteromonas alba</name>
    <dbReference type="NCBI Taxonomy" id="2079529"/>
    <lineage>
        <taxon>Bacteria</taxon>
        <taxon>Pseudomonadati</taxon>
        <taxon>Pseudomonadota</taxon>
        <taxon>Gammaproteobacteria</taxon>
        <taxon>Alteromonadales</taxon>
        <taxon>Alteromonadaceae</taxon>
        <taxon>Alteromonas/Salinimonas group</taxon>
        <taxon>Alteromonas</taxon>
    </lineage>
</organism>
<reference evidence="3" key="1">
    <citation type="journal article" date="2020" name="Int. J. Syst. Evol. Microbiol.">
        <title>Alteromonas alba sp. nov., a marine bacterium isolated from the seawater of the West Pacific Ocean.</title>
        <authorList>
            <person name="Sun C."/>
            <person name="Wu Y.-H."/>
            <person name="Xamxidin M."/>
            <person name="Cheng H."/>
            <person name="Xu X.-W."/>
        </authorList>
    </citation>
    <scope>NUCLEOTIDE SEQUENCE [LARGE SCALE GENOMIC DNA]</scope>
    <source>
        <strain evidence="3">190</strain>
    </source>
</reference>
<dbReference type="RefSeq" id="WP_105934679.1">
    <property type="nucleotide sequence ID" value="NZ_PVNP01000112.1"/>
</dbReference>